<dbReference type="Proteomes" id="UP000624709">
    <property type="component" value="Unassembled WGS sequence"/>
</dbReference>
<evidence type="ECO:0000313" key="2">
    <source>
        <dbReference type="Proteomes" id="UP000624709"/>
    </source>
</evidence>
<comment type="caution">
    <text evidence="1">The sequence shown here is derived from an EMBL/GenBank/DDBJ whole genome shotgun (WGS) entry which is preliminary data.</text>
</comment>
<dbReference type="EMBL" id="BOMS01000128">
    <property type="protein sequence ID" value="GIE71537.1"/>
    <property type="molecule type" value="Genomic_DNA"/>
</dbReference>
<name>A0ABQ4BLJ0_9ACTN</name>
<protein>
    <submittedName>
        <fullName evidence="1">Uncharacterized protein</fullName>
    </submittedName>
</protein>
<gene>
    <name evidence="1" type="ORF">Apa02nite_076450</name>
</gene>
<accession>A0ABQ4BLJ0</accession>
<reference evidence="1 2" key="1">
    <citation type="submission" date="2021-01" db="EMBL/GenBank/DDBJ databases">
        <title>Whole genome shotgun sequence of Actinoplanes palleronii NBRC 14916.</title>
        <authorList>
            <person name="Komaki H."/>
            <person name="Tamura T."/>
        </authorList>
    </citation>
    <scope>NUCLEOTIDE SEQUENCE [LARGE SCALE GENOMIC DNA]</scope>
    <source>
        <strain evidence="1 2">NBRC 14916</strain>
    </source>
</reference>
<proteinExistence type="predicted"/>
<evidence type="ECO:0000313" key="1">
    <source>
        <dbReference type="EMBL" id="GIE71537.1"/>
    </source>
</evidence>
<keyword evidence="2" id="KW-1185">Reference proteome</keyword>
<organism evidence="1 2">
    <name type="scientific">Actinoplanes palleronii</name>
    <dbReference type="NCBI Taxonomy" id="113570"/>
    <lineage>
        <taxon>Bacteria</taxon>
        <taxon>Bacillati</taxon>
        <taxon>Actinomycetota</taxon>
        <taxon>Actinomycetes</taxon>
        <taxon>Micromonosporales</taxon>
        <taxon>Micromonosporaceae</taxon>
        <taxon>Actinoplanes</taxon>
    </lineage>
</organism>
<sequence length="111" mass="11615">MTGASGVGECGLPRIRAALSGLDRGTRRERRCTLRDGRAGLPSVPARRTATTGCAAWRATLSARCPEALPVVWGVGVRSAPKVPTLGGGRLRTEGSVTVGWFDGWVGGRKD</sequence>